<evidence type="ECO:0000256" key="3">
    <source>
        <dbReference type="ARBA" id="ARBA00022989"/>
    </source>
</evidence>
<keyword evidence="4 5" id="KW-0472">Membrane</keyword>
<comment type="subcellular location">
    <subcellularLocation>
        <location evidence="1">Membrane</location>
        <topology evidence="1">Multi-pass membrane protein</topology>
    </subcellularLocation>
</comment>
<dbReference type="Proteomes" id="UP000074072">
    <property type="component" value="Unassembled WGS sequence"/>
</dbReference>
<dbReference type="EMBL" id="LDTD01000079">
    <property type="protein sequence ID" value="KTT68988.1"/>
    <property type="molecule type" value="Genomic_DNA"/>
</dbReference>
<evidence type="ECO:0000313" key="10">
    <source>
        <dbReference type="Proteomes" id="UP000074072"/>
    </source>
</evidence>
<dbReference type="PATRIC" id="fig|33051.3.peg.3546"/>
<feature type="domain" description="TM2" evidence="6">
    <location>
        <begin position="20"/>
        <end position="67"/>
    </location>
</feature>
<proteinExistence type="predicted"/>
<accession>A0A147HVS1</accession>
<dbReference type="InterPro" id="IPR050932">
    <property type="entry name" value="TM2D1-3-like"/>
</dbReference>
<dbReference type="InterPro" id="IPR007829">
    <property type="entry name" value="TM2"/>
</dbReference>
<gene>
    <name evidence="7" type="ORF">NS319_11705</name>
    <name evidence="8" type="ORF">SB4_16720</name>
</gene>
<keyword evidence="2 5" id="KW-0812">Transmembrane</keyword>
<dbReference type="PANTHER" id="PTHR21016">
    <property type="entry name" value="BETA-AMYLOID BINDING PROTEIN-RELATED"/>
    <property type="match status" value="1"/>
</dbReference>
<dbReference type="STRING" id="33051.SB4_16720"/>
<dbReference type="PANTHER" id="PTHR21016:SF25">
    <property type="entry name" value="TM2 DOMAIN-CONTAINING PROTEIN DDB_G0277895-RELATED"/>
    <property type="match status" value="1"/>
</dbReference>
<evidence type="ECO:0000313" key="8">
    <source>
        <dbReference type="EMBL" id="KTT95874.1"/>
    </source>
</evidence>
<dbReference type="GO" id="GO:0016020">
    <property type="term" value="C:membrane"/>
    <property type="evidence" value="ECO:0007669"/>
    <property type="project" value="UniProtKB-SubCell"/>
</dbReference>
<sequence length="109" mass="11970">MSDLNRAEIARSQLMYDASRKSVGVAYLLLIFLGGFGAHRFYLGRVGSGVAMLLLNFIGWVTLLAGVGLILLGFAWLWLFVDLFLVPGIARQYNMRLANDLTGGYPATI</sequence>
<evidence type="ECO:0000259" key="6">
    <source>
        <dbReference type="Pfam" id="PF05154"/>
    </source>
</evidence>
<name>A0A147HVS1_9SPHN</name>
<feature type="transmembrane region" description="Helical" evidence="5">
    <location>
        <begin position="57"/>
        <end position="86"/>
    </location>
</feature>
<dbReference type="RefSeq" id="WP_058733765.1">
    <property type="nucleotide sequence ID" value="NZ_LDTD01000079.1"/>
</dbReference>
<dbReference type="Pfam" id="PF05154">
    <property type="entry name" value="TM2"/>
    <property type="match status" value="1"/>
</dbReference>
<evidence type="ECO:0000256" key="4">
    <source>
        <dbReference type="ARBA" id="ARBA00023136"/>
    </source>
</evidence>
<feature type="transmembrane region" description="Helical" evidence="5">
    <location>
        <begin position="21"/>
        <end position="42"/>
    </location>
</feature>
<organism evidence="7 9">
    <name type="scientific">Sphingomonas sanguinis</name>
    <dbReference type="NCBI Taxonomy" id="33051"/>
    <lineage>
        <taxon>Bacteria</taxon>
        <taxon>Pseudomonadati</taxon>
        <taxon>Pseudomonadota</taxon>
        <taxon>Alphaproteobacteria</taxon>
        <taxon>Sphingomonadales</taxon>
        <taxon>Sphingomonadaceae</taxon>
        <taxon>Sphingomonas</taxon>
    </lineage>
</organism>
<evidence type="ECO:0000313" key="9">
    <source>
        <dbReference type="Proteomes" id="UP000072867"/>
    </source>
</evidence>
<dbReference type="AlphaFoldDB" id="A0A147HVS1"/>
<evidence type="ECO:0000256" key="1">
    <source>
        <dbReference type="ARBA" id="ARBA00004141"/>
    </source>
</evidence>
<evidence type="ECO:0000256" key="2">
    <source>
        <dbReference type="ARBA" id="ARBA00022692"/>
    </source>
</evidence>
<dbReference type="OrthoDB" id="2004788at2"/>
<reference evidence="9 10" key="1">
    <citation type="journal article" date="2016" name="Front. Microbiol.">
        <title>Genomic Resource of Rice Seed Associated Bacteria.</title>
        <authorList>
            <person name="Midha S."/>
            <person name="Bansal K."/>
            <person name="Sharma S."/>
            <person name="Kumar N."/>
            <person name="Patil P.P."/>
            <person name="Chaudhry V."/>
            <person name="Patil P.B."/>
        </authorList>
    </citation>
    <scope>NUCLEOTIDE SEQUENCE [LARGE SCALE GENOMIC DNA]</scope>
    <source>
        <strain evidence="7 9">NS319</strain>
        <strain evidence="8 10">SB4</strain>
    </source>
</reference>
<comment type="caution">
    <text evidence="7">The sequence shown here is derived from an EMBL/GenBank/DDBJ whole genome shotgun (WGS) entry which is preliminary data.</text>
</comment>
<dbReference type="EMBL" id="LDTE01000124">
    <property type="protein sequence ID" value="KTT95874.1"/>
    <property type="molecule type" value="Genomic_DNA"/>
</dbReference>
<protein>
    <recommendedName>
        <fullName evidence="6">TM2 domain-containing protein</fullName>
    </recommendedName>
</protein>
<keyword evidence="3 5" id="KW-1133">Transmembrane helix</keyword>
<dbReference type="Proteomes" id="UP000072867">
    <property type="component" value="Unassembled WGS sequence"/>
</dbReference>
<evidence type="ECO:0000256" key="5">
    <source>
        <dbReference type="SAM" id="Phobius"/>
    </source>
</evidence>
<evidence type="ECO:0000313" key="7">
    <source>
        <dbReference type="EMBL" id="KTT68988.1"/>
    </source>
</evidence>